<name>A0ABQ9I8Q7_9NEOP</name>
<dbReference type="EMBL" id="JARBHB010000002">
    <property type="protein sequence ID" value="KAJ8892645.1"/>
    <property type="molecule type" value="Genomic_DNA"/>
</dbReference>
<proteinExistence type="predicted"/>
<sequence length="100" mass="11394">MFGDGLRYFFAMLNMVSINTPVINSGNGFDITNHRTFLRQLAKGFVTEEMARHNAEKPNLPVTLRHRSIEVITQSLRCTASGKKSQENINQNNKRKLCEP</sequence>
<accession>A0ABQ9I8Q7</accession>
<evidence type="ECO:0000313" key="2">
    <source>
        <dbReference type="Proteomes" id="UP001159363"/>
    </source>
</evidence>
<gene>
    <name evidence="1" type="ORF">PR048_005226</name>
</gene>
<protein>
    <submittedName>
        <fullName evidence="1">Uncharacterized protein</fullName>
    </submittedName>
</protein>
<dbReference type="Proteomes" id="UP001159363">
    <property type="component" value="Chromosome 2"/>
</dbReference>
<reference evidence="1 2" key="1">
    <citation type="submission" date="2023-02" db="EMBL/GenBank/DDBJ databases">
        <title>LHISI_Scaffold_Assembly.</title>
        <authorList>
            <person name="Stuart O.P."/>
            <person name="Cleave R."/>
            <person name="Magrath M.J.L."/>
            <person name="Mikheyev A.S."/>
        </authorList>
    </citation>
    <scope>NUCLEOTIDE SEQUENCE [LARGE SCALE GENOMIC DNA]</scope>
    <source>
        <strain evidence="1">Daus_M_001</strain>
        <tissue evidence="1">Leg muscle</tissue>
    </source>
</reference>
<keyword evidence="2" id="KW-1185">Reference proteome</keyword>
<comment type="caution">
    <text evidence="1">The sequence shown here is derived from an EMBL/GenBank/DDBJ whole genome shotgun (WGS) entry which is preliminary data.</text>
</comment>
<organism evidence="1 2">
    <name type="scientific">Dryococelus australis</name>
    <dbReference type="NCBI Taxonomy" id="614101"/>
    <lineage>
        <taxon>Eukaryota</taxon>
        <taxon>Metazoa</taxon>
        <taxon>Ecdysozoa</taxon>
        <taxon>Arthropoda</taxon>
        <taxon>Hexapoda</taxon>
        <taxon>Insecta</taxon>
        <taxon>Pterygota</taxon>
        <taxon>Neoptera</taxon>
        <taxon>Polyneoptera</taxon>
        <taxon>Phasmatodea</taxon>
        <taxon>Verophasmatodea</taxon>
        <taxon>Anareolatae</taxon>
        <taxon>Phasmatidae</taxon>
        <taxon>Eurycanthinae</taxon>
        <taxon>Dryococelus</taxon>
    </lineage>
</organism>
<evidence type="ECO:0000313" key="1">
    <source>
        <dbReference type="EMBL" id="KAJ8892645.1"/>
    </source>
</evidence>